<dbReference type="Proteomes" id="UP000076959">
    <property type="component" value="Unassembled WGS sequence"/>
</dbReference>
<dbReference type="PANTHER" id="PTHR33446:SF2">
    <property type="entry name" value="PROTEIN TONB"/>
    <property type="match status" value="1"/>
</dbReference>
<sequence>MQMQFPLLAALLGLLAAFPAHAQADTQSESVKAWKARLSAHIASNRLFPAEGPGQTGEAKVTCVIDRYGRLISRALAVSTGSVPLDVAALEIVARAQPFPEPPSELKEDTFSLTVPIVFNGRQFQVPPSGLVLSRSALAEFDAVAAWRKTVTEHVWRHRAFPPEAMGQRGDAGVTFVIDRSGKLISRALVESTGSPPLDAAALKMVERSEPFPKPPPGAKDDLQRMTVLMTLDGTQPKGGPWVDEAKVKAKLNGVCRGC</sequence>
<dbReference type="PANTHER" id="PTHR33446">
    <property type="entry name" value="PROTEIN TONB-RELATED"/>
    <property type="match status" value="1"/>
</dbReference>
<evidence type="ECO:0000256" key="9">
    <source>
        <dbReference type="ARBA" id="ARBA00023136"/>
    </source>
</evidence>
<name>A0A176YWY6_9BRAD</name>
<feature type="chain" id="PRO_5008055200" description="TonB C-terminal domain-containing protein" evidence="10">
    <location>
        <begin position="23"/>
        <end position="259"/>
    </location>
</feature>
<evidence type="ECO:0000256" key="1">
    <source>
        <dbReference type="ARBA" id="ARBA00004383"/>
    </source>
</evidence>
<evidence type="ECO:0000313" key="13">
    <source>
        <dbReference type="Proteomes" id="UP000076959"/>
    </source>
</evidence>
<dbReference type="InterPro" id="IPR037682">
    <property type="entry name" value="TonB_C"/>
</dbReference>
<evidence type="ECO:0000256" key="4">
    <source>
        <dbReference type="ARBA" id="ARBA00022475"/>
    </source>
</evidence>
<protein>
    <recommendedName>
        <fullName evidence="11">TonB C-terminal domain-containing protein</fullName>
    </recommendedName>
</protein>
<reference evidence="12 13" key="1">
    <citation type="submission" date="2016-03" db="EMBL/GenBank/DDBJ databases">
        <title>Draft Genome Sequence of the Strain BR 10245 (Bradyrhizobium sp.) isolated from nodules of Centrolobium paraense.</title>
        <authorList>
            <person name="Simoes-Araujo J.L.Sr."/>
            <person name="Barauna A.C."/>
            <person name="Silva K."/>
            <person name="Zilli J.E."/>
        </authorList>
    </citation>
    <scope>NUCLEOTIDE SEQUENCE [LARGE SCALE GENOMIC DNA]</scope>
    <source>
        <strain evidence="12 13">BR 10245</strain>
    </source>
</reference>
<feature type="signal peptide" evidence="10">
    <location>
        <begin position="1"/>
        <end position="22"/>
    </location>
</feature>
<evidence type="ECO:0000256" key="2">
    <source>
        <dbReference type="ARBA" id="ARBA00006555"/>
    </source>
</evidence>
<comment type="caution">
    <text evidence="12">The sequence shown here is derived from an EMBL/GenBank/DDBJ whole genome shotgun (WGS) entry which is preliminary data.</text>
</comment>
<keyword evidence="4" id="KW-1003">Cell membrane</keyword>
<dbReference type="OrthoDB" id="8215632at2"/>
<dbReference type="InterPro" id="IPR051045">
    <property type="entry name" value="TonB-dependent_transducer"/>
</dbReference>
<dbReference type="AlphaFoldDB" id="A0A176YWY6"/>
<evidence type="ECO:0000256" key="8">
    <source>
        <dbReference type="ARBA" id="ARBA00022989"/>
    </source>
</evidence>
<evidence type="ECO:0000313" key="12">
    <source>
        <dbReference type="EMBL" id="OAF12222.1"/>
    </source>
</evidence>
<keyword evidence="5" id="KW-0997">Cell inner membrane</keyword>
<keyword evidence="9" id="KW-0472">Membrane</keyword>
<dbReference type="NCBIfam" id="TIGR01352">
    <property type="entry name" value="tonB_Cterm"/>
    <property type="match status" value="2"/>
</dbReference>
<organism evidence="12 13">
    <name type="scientific">Bradyrhizobium centrolobii</name>
    <dbReference type="NCBI Taxonomy" id="1505087"/>
    <lineage>
        <taxon>Bacteria</taxon>
        <taxon>Pseudomonadati</taxon>
        <taxon>Pseudomonadota</taxon>
        <taxon>Alphaproteobacteria</taxon>
        <taxon>Hyphomicrobiales</taxon>
        <taxon>Nitrobacteraceae</taxon>
        <taxon>Bradyrhizobium</taxon>
    </lineage>
</organism>
<keyword evidence="3" id="KW-0813">Transport</keyword>
<gene>
    <name evidence="12" type="ORF">AYJ54_06960</name>
</gene>
<feature type="domain" description="TonB C-terminal" evidence="11">
    <location>
        <begin position="31"/>
        <end position="128"/>
    </location>
</feature>
<dbReference type="InterPro" id="IPR006260">
    <property type="entry name" value="TonB/TolA_C"/>
</dbReference>
<accession>A0A176YWY6</accession>
<comment type="similarity">
    <text evidence="2">Belongs to the TonB family.</text>
</comment>
<dbReference type="PROSITE" id="PS52015">
    <property type="entry name" value="TONB_CTD"/>
    <property type="match status" value="2"/>
</dbReference>
<evidence type="ECO:0000256" key="6">
    <source>
        <dbReference type="ARBA" id="ARBA00022692"/>
    </source>
</evidence>
<dbReference type="SUPFAM" id="SSF74653">
    <property type="entry name" value="TolA/TonB C-terminal domain"/>
    <property type="match status" value="2"/>
</dbReference>
<evidence type="ECO:0000259" key="11">
    <source>
        <dbReference type="PROSITE" id="PS52015"/>
    </source>
</evidence>
<keyword evidence="8" id="KW-1133">Transmembrane helix</keyword>
<dbReference type="GO" id="GO:0015031">
    <property type="term" value="P:protein transport"/>
    <property type="evidence" value="ECO:0007669"/>
    <property type="project" value="UniProtKB-KW"/>
</dbReference>
<dbReference type="Gene3D" id="3.30.1150.10">
    <property type="match status" value="2"/>
</dbReference>
<dbReference type="Pfam" id="PF13103">
    <property type="entry name" value="TonB_2"/>
    <property type="match status" value="2"/>
</dbReference>
<dbReference type="EMBL" id="LUUB01000042">
    <property type="protein sequence ID" value="OAF12222.1"/>
    <property type="molecule type" value="Genomic_DNA"/>
</dbReference>
<dbReference type="GO" id="GO:0098797">
    <property type="term" value="C:plasma membrane protein complex"/>
    <property type="evidence" value="ECO:0007669"/>
    <property type="project" value="TreeGrafter"/>
</dbReference>
<keyword evidence="13" id="KW-1185">Reference proteome</keyword>
<keyword evidence="7" id="KW-0653">Protein transport</keyword>
<keyword evidence="6" id="KW-0812">Transmembrane</keyword>
<evidence type="ECO:0000256" key="10">
    <source>
        <dbReference type="SAM" id="SignalP"/>
    </source>
</evidence>
<evidence type="ECO:0000256" key="3">
    <source>
        <dbReference type="ARBA" id="ARBA00022448"/>
    </source>
</evidence>
<dbReference type="STRING" id="1505087.AYJ54_06960"/>
<dbReference type="GO" id="GO:0055085">
    <property type="term" value="P:transmembrane transport"/>
    <property type="evidence" value="ECO:0007669"/>
    <property type="project" value="InterPro"/>
</dbReference>
<dbReference type="GO" id="GO:0031992">
    <property type="term" value="F:energy transducer activity"/>
    <property type="evidence" value="ECO:0007669"/>
    <property type="project" value="TreeGrafter"/>
</dbReference>
<proteinExistence type="inferred from homology"/>
<comment type="subcellular location">
    <subcellularLocation>
        <location evidence="1">Cell inner membrane</location>
        <topology evidence="1">Single-pass membrane protein</topology>
        <orientation evidence="1">Periplasmic side</orientation>
    </subcellularLocation>
</comment>
<evidence type="ECO:0000256" key="7">
    <source>
        <dbReference type="ARBA" id="ARBA00022927"/>
    </source>
</evidence>
<feature type="domain" description="TonB C-terminal" evidence="11">
    <location>
        <begin position="146"/>
        <end position="239"/>
    </location>
</feature>
<evidence type="ECO:0000256" key="5">
    <source>
        <dbReference type="ARBA" id="ARBA00022519"/>
    </source>
</evidence>
<keyword evidence="10" id="KW-0732">Signal</keyword>